<reference evidence="2 3" key="1">
    <citation type="journal article" date="2018" name="Mol. Plant">
        <title>The genome of Artemisia annua provides insight into the evolution of Asteraceae family and artemisinin biosynthesis.</title>
        <authorList>
            <person name="Shen Q."/>
            <person name="Zhang L."/>
            <person name="Liao Z."/>
            <person name="Wang S."/>
            <person name="Yan T."/>
            <person name="Shi P."/>
            <person name="Liu M."/>
            <person name="Fu X."/>
            <person name="Pan Q."/>
            <person name="Wang Y."/>
            <person name="Lv Z."/>
            <person name="Lu X."/>
            <person name="Zhang F."/>
            <person name="Jiang W."/>
            <person name="Ma Y."/>
            <person name="Chen M."/>
            <person name="Hao X."/>
            <person name="Li L."/>
            <person name="Tang Y."/>
            <person name="Lv G."/>
            <person name="Zhou Y."/>
            <person name="Sun X."/>
            <person name="Brodelius P.E."/>
            <person name="Rose J.K.C."/>
            <person name="Tang K."/>
        </authorList>
    </citation>
    <scope>NUCLEOTIDE SEQUENCE [LARGE SCALE GENOMIC DNA]</scope>
    <source>
        <strain evidence="3">cv. Huhao1</strain>
        <tissue evidence="2">Leaf</tissue>
    </source>
</reference>
<gene>
    <name evidence="2" type="ORF">CTI12_AA082520</name>
</gene>
<dbReference type="SUPFAM" id="SSF57095">
    <property type="entry name" value="Scorpion toxin-like"/>
    <property type="match status" value="1"/>
</dbReference>
<proteinExistence type="predicted"/>
<evidence type="ECO:0000313" key="3">
    <source>
        <dbReference type="Proteomes" id="UP000245207"/>
    </source>
</evidence>
<dbReference type="PROSITE" id="PS00940">
    <property type="entry name" value="GAMMA_THIONIN"/>
    <property type="match status" value="1"/>
</dbReference>
<dbReference type="InterPro" id="IPR008176">
    <property type="entry name" value="Defensin_plant"/>
</dbReference>
<dbReference type="InterPro" id="IPR036574">
    <property type="entry name" value="Scorpion_toxin-like_sf"/>
</dbReference>
<dbReference type="Proteomes" id="UP000245207">
    <property type="component" value="Unassembled WGS sequence"/>
</dbReference>
<dbReference type="EMBL" id="PKPP01000490">
    <property type="protein sequence ID" value="PWA92110.1"/>
    <property type="molecule type" value="Genomic_DNA"/>
</dbReference>
<dbReference type="AlphaFoldDB" id="A0A2U1Q270"/>
<accession>A0A2U1Q270</accession>
<comment type="caution">
    <text evidence="2">The sequence shown here is derived from an EMBL/GenBank/DDBJ whole genome shotgun (WGS) entry which is preliminary data.</text>
</comment>
<evidence type="ECO:0000313" key="2">
    <source>
        <dbReference type="EMBL" id="PWA92110.1"/>
    </source>
</evidence>
<dbReference type="Pfam" id="PF00304">
    <property type="entry name" value="Gamma-thionin"/>
    <property type="match status" value="1"/>
</dbReference>
<organism evidence="2 3">
    <name type="scientific">Artemisia annua</name>
    <name type="common">Sweet wormwood</name>
    <dbReference type="NCBI Taxonomy" id="35608"/>
    <lineage>
        <taxon>Eukaryota</taxon>
        <taxon>Viridiplantae</taxon>
        <taxon>Streptophyta</taxon>
        <taxon>Embryophyta</taxon>
        <taxon>Tracheophyta</taxon>
        <taxon>Spermatophyta</taxon>
        <taxon>Magnoliopsida</taxon>
        <taxon>eudicotyledons</taxon>
        <taxon>Gunneridae</taxon>
        <taxon>Pentapetalae</taxon>
        <taxon>asterids</taxon>
        <taxon>campanulids</taxon>
        <taxon>Asterales</taxon>
        <taxon>Asteraceae</taxon>
        <taxon>Asteroideae</taxon>
        <taxon>Anthemideae</taxon>
        <taxon>Artemisiinae</taxon>
        <taxon>Artemisia</taxon>
    </lineage>
</organism>
<feature type="domain" description="Knottins-like" evidence="1">
    <location>
        <begin position="11"/>
        <end position="46"/>
    </location>
</feature>
<name>A0A2U1Q270_ARTAN</name>
<dbReference type="OrthoDB" id="683455at2759"/>
<sequence>MGPSTAKGKQSCKYASNTYKGLCFFNRNCDIICKAEGAPVGGRCQVALVFGCGDELLSGIEVGSEVVGEGGNDAVGVVGVEYVKVGRFVVSVVCGGVILLGL</sequence>
<keyword evidence="3" id="KW-1185">Reference proteome</keyword>
<dbReference type="GO" id="GO:0006952">
    <property type="term" value="P:defense response"/>
    <property type="evidence" value="ECO:0007669"/>
    <property type="project" value="InterPro"/>
</dbReference>
<protein>
    <recommendedName>
        <fullName evidence="1">Knottins-like domain-containing protein</fullName>
    </recommendedName>
</protein>
<dbReference type="InterPro" id="IPR003614">
    <property type="entry name" value="Knottins"/>
</dbReference>
<dbReference type="Gene3D" id="3.30.30.10">
    <property type="entry name" value="Knottin, scorpion toxin-like"/>
    <property type="match status" value="1"/>
</dbReference>
<evidence type="ECO:0000259" key="1">
    <source>
        <dbReference type="Pfam" id="PF00304"/>
    </source>
</evidence>